<dbReference type="EMBL" id="CP031337">
    <property type="protein sequence ID" value="AXK38369.1"/>
    <property type="molecule type" value="Genomic_DNA"/>
</dbReference>
<dbReference type="InterPro" id="IPR029063">
    <property type="entry name" value="SAM-dependent_MTases_sf"/>
</dbReference>
<gene>
    <name evidence="1" type="ORF">DWG20_02405</name>
</gene>
<protein>
    <submittedName>
        <fullName evidence="1">Uncharacterized protein</fullName>
    </submittedName>
</protein>
<accession>A0A345Y367</accession>
<reference evidence="1 2" key="1">
    <citation type="submission" date="2018-07" db="EMBL/GenBank/DDBJ databases">
        <title>Crenobacter cavernae sp. nov., isolated from a karst cave.</title>
        <authorList>
            <person name="Zhu H."/>
        </authorList>
    </citation>
    <scope>NUCLEOTIDE SEQUENCE [LARGE SCALE GENOMIC DNA]</scope>
    <source>
        <strain evidence="1 2">K1W11S-77</strain>
    </source>
</reference>
<dbReference type="KEGG" id="ccah:DWG20_02405"/>
<dbReference type="OrthoDB" id="9782855at2"/>
<name>A0A345Y367_9NEIS</name>
<dbReference type="SUPFAM" id="SSF53335">
    <property type="entry name" value="S-adenosyl-L-methionine-dependent methyltransferases"/>
    <property type="match status" value="1"/>
</dbReference>
<dbReference type="PANTHER" id="PTHR43667:SF2">
    <property type="entry name" value="FATTY ACID C-METHYL TRANSFERASE"/>
    <property type="match status" value="1"/>
</dbReference>
<dbReference type="InterPro" id="IPR050723">
    <property type="entry name" value="CFA/CMAS"/>
</dbReference>
<dbReference type="RefSeq" id="WP_115432251.1">
    <property type="nucleotide sequence ID" value="NZ_CP031337.1"/>
</dbReference>
<organism evidence="1 2">
    <name type="scientific">Crenobacter cavernae</name>
    <dbReference type="NCBI Taxonomy" id="2290923"/>
    <lineage>
        <taxon>Bacteria</taxon>
        <taxon>Pseudomonadati</taxon>
        <taxon>Pseudomonadota</taxon>
        <taxon>Betaproteobacteria</taxon>
        <taxon>Neisseriales</taxon>
        <taxon>Neisseriaceae</taxon>
        <taxon>Crenobacter</taxon>
    </lineage>
</organism>
<dbReference type="Proteomes" id="UP000254537">
    <property type="component" value="Chromosome"/>
</dbReference>
<sequence>MSPPSTRPLVASHAPRPLLERMLRGELALLTPDRGSHRFTGRLPGRSAELTIRDWAAVRHSVLSGDIGLAEAYRAGQIDCRDIKGRYDHVVSIEMLEAAGERGWPTGFGVLRKWMKPGGSARGQGVTIADEHFTRYRRGIGFIPQYLFPGGMLPSPTVLANEIATAGLSLVNRFAFGHDYAETLRRWAQAFEDALPSVHVRGFDEAFVPLWRFYPACCEAGFSSGRTDVW</sequence>
<evidence type="ECO:0000313" key="1">
    <source>
        <dbReference type="EMBL" id="AXK38369.1"/>
    </source>
</evidence>
<evidence type="ECO:0000313" key="2">
    <source>
        <dbReference type="Proteomes" id="UP000254537"/>
    </source>
</evidence>
<dbReference type="Gene3D" id="3.40.50.150">
    <property type="entry name" value="Vaccinia Virus protein VP39"/>
    <property type="match status" value="1"/>
</dbReference>
<dbReference type="PANTHER" id="PTHR43667">
    <property type="entry name" value="CYCLOPROPANE-FATTY-ACYL-PHOSPHOLIPID SYNTHASE"/>
    <property type="match status" value="1"/>
</dbReference>
<dbReference type="AlphaFoldDB" id="A0A345Y367"/>
<proteinExistence type="predicted"/>
<dbReference type="Pfam" id="PF02353">
    <property type="entry name" value="CMAS"/>
    <property type="match status" value="1"/>
</dbReference>